<name>S8E030_9LAMI</name>
<dbReference type="InterPro" id="IPR001128">
    <property type="entry name" value="Cyt_P450"/>
</dbReference>
<dbReference type="Gene3D" id="1.10.630.10">
    <property type="entry name" value="Cytochrome P450"/>
    <property type="match status" value="1"/>
</dbReference>
<keyword evidence="6" id="KW-0408">Iron</keyword>
<dbReference type="EMBL" id="AUSU01004103">
    <property type="protein sequence ID" value="EPS65677.1"/>
    <property type="molecule type" value="Genomic_DNA"/>
</dbReference>
<comment type="similarity">
    <text evidence="3">Belongs to the cytochrome P450 family.</text>
</comment>
<evidence type="ECO:0000313" key="7">
    <source>
        <dbReference type="EMBL" id="EPS65677.1"/>
    </source>
</evidence>
<gene>
    <name evidence="7" type="ORF">M569_09102</name>
</gene>
<evidence type="ECO:0000256" key="3">
    <source>
        <dbReference type="ARBA" id="ARBA00010617"/>
    </source>
</evidence>
<organism evidence="7 8">
    <name type="scientific">Genlisea aurea</name>
    <dbReference type="NCBI Taxonomy" id="192259"/>
    <lineage>
        <taxon>Eukaryota</taxon>
        <taxon>Viridiplantae</taxon>
        <taxon>Streptophyta</taxon>
        <taxon>Embryophyta</taxon>
        <taxon>Tracheophyta</taxon>
        <taxon>Spermatophyta</taxon>
        <taxon>Magnoliopsida</taxon>
        <taxon>eudicotyledons</taxon>
        <taxon>Gunneridae</taxon>
        <taxon>Pentapetalae</taxon>
        <taxon>asterids</taxon>
        <taxon>lamiids</taxon>
        <taxon>Lamiales</taxon>
        <taxon>Lentibulariaceae</taxon>
        <taxon>Genlisea</taxon>
    </lineage>
</organism>
<dbReference type="OrthoDB" id="1470350at2759"/>
<evidence type="ECO:0000256" key="2">
    <source>
        <dbReference type="ARBA" id="ARBA00004167"/>
    </source>
</evidence>
<dbReference type="SUPFAM" id="SSF48264">
    <property type="entry name" value="Cytochrome P450"/>
    <property type="match status" value="1"/>
</dbReference>
<keyword evidence="5" id="KW-0560">Oxidoreductase</keyword>
<accession>S8E030</accession>
<evidence type="ECO:0000256" key="4">
    <source>
        <dbReference type="ARBA" id="ARBA00022723"/>
    </source>
</evidence>
<dbReference type="PANTHER" id="PTHR24296">
    <property type="entry name" value="CYTOCHROME P450"/>
    <property type="match status" value="1"/>
</dbReference>
<keyword evidence="4" id="KW-0479">Metal-binding</keyword>
<dbReference type="Pfam" id="PF00067">
    <property type="entry name" value="p450"/>
    <property type="match status" value="1"/>
</dbReference>
<sequence length="326" mass="37238">VLCENKGSILLRTSFLTRVDLFITSDPVNVHYILNSKFSVYQRSSEFRRSFDFLGDSVYVKDLDEWKEGKKHIHGFYKESDFHESAPTIIRRVIERGLVPVLDRASQDGRAVDLQDLSSRFMLDTTGILASGSDLGSVRVGFPKCDLLEAMDDMGEAVFWRYVLPESVWTAQRWMGIGREKKMREACKVFAKTLDDFMATNPESDELFNVIKYFKDGERVPQNLVDRSFISSNLMTLFFAGRDTSGSALTWFFHLMSTNPDAKTKILDELRGIAPPSGNHIFSSFEENNQMVYLHCALYETLRLYPPVPLLIREATQDDTLPSGHK</sequence>
<dbReference type="PRINTS" id="PR00463">
    <property type="entry name" value="EP450I"/>
</dbReference>
<dbReference type="InterPro" id="IPR002401">
    <property type="entry name" value="Cyt_P450_E_grp-I"/>
</dbReference>
<proteinExistence type="inferred from homology"/>
<dbReference type="GO" id="GO:0004497">
    <property type="term" value="F:monooxygenase activity"/>
    <property type="evidence" value="ECO:0007669"/>
    <property type="project" value="InterPro"/>
</dbReference>
<protein>
    <recommendedName>
        <fullName evidence="9">Cytochrome P450</fullName>
    </recommendedName>
</protein>
<comment type="subcellular location">
    <subcellularLocation>
        <location evidence="2">Membrane</location>
        <topology evidence="2">Single-pass membrane protein</topology>
    </subcellularLocation>
</comment>
<comment type="cofactor">
    <cofactor evidence="1">
        <name>heme</name>
        <dbReference type="ChEBI" id="CHEBI:30413"/>
    </cofactor>
</comment>
<dbReference type="AlphaFoldDB" id="S8E030"/>
<evidence type="ECO:0000256" key="1">
    <source>
        <dbReference type="ARBA" id="ARBA00001971"/>
    </source>
</evidence>
<dbReference type="GO" id="GO:0005506">
    <property type="term" value="F:iron ion binding"/>
    <property type="evidence" value="ECO:0007669"/>
    <property type="project" value="InterPro"/>
</dbReference>
<feature type="non-terminal residue" evidence="7">
    <location>
        <position position="1"/>
    </location>
</feature>
<reference evidence="7 8" key="1">
    <citation type="journal article" date="2013" name="BMC Genomics">
        <title>The miniature genome of a carnivorous plant Genlisea aurea contains a low number of genes and short non-coding sequences.</title>
        <authorList>
            <person name="Leushkin E.V."/>
            <person name="Sutormin R.A."/>
            <person name="Nabieva E.R."/>
            <person name="Penin A.A."/>
            <person name="Kondrashov A.S."/>
            <person name="Logacheva M.D."/>
        </authorList>
    </citation>
    <scope>NUCLEOTIDE SEQUENCE [LARGE SCALE GENOMIC DNA]</scope>
</reference>
<evidence type="ECO:0008006" key="9">
    <source>
        <dbReference type="Google" id="ProtNLM"/>
    </source>
</evidence>
<comment type="caution">
    <text evidence="7">The sequence shown here is derived from an EMBL/GenBank/DDBJ whole genome shotgun (WGS) entry which is preliminary data.</text>
</comment>
<keyword evidence="8" id="KW-1185">Reference proteome</keyword>
<dbReference type="InterPro" id="IPR036396">
    <property type="entry name" value="Cyt_P450_sf"/>
</dbReference>
<dbReference type="GO" id="GO:0016705">
    <property type="term" value="F:oxidoreductase activity, acting on paired donors, with incorporation or reduction of molecular oxygen"/>
    <property type="evidence" value="ECO:0007669"/>
    <property type="project" value="InterPro"/>
</dbReference>
<evidence type="ECO:0000313" key="8">
    <source>
        <dbReference type="Proteomes" id="UP000015453"/>
    </source>
</evidence>
<evidence type="ECO:0000256" key="6">
    <source>
        <dbReference type="ARBA" id="ARBA00023004"/>
    </source>
</evidence>
<evidence type="ECO:0000256" key="5">
    <source>
        <dbReference type="ARBA" id="ARBA00023002"/>
    </source>
</evidence>
<dbReference type="GO" id="GO:0016020">
    <property type="term" value="C:membrane"/>
    <property type="evidence" value="ECO:0007669"/>
    <property type="project" value="UniProtKB-SubCell"/>
</dbReference>
<feature type="non-terminal residue" evidence="7">
    <location>
        <position position="326"/>
    </location>
</feature>
<dbReference type="GO" id="GO:0020037">
    <property type="term" value="F:heme binding"/>
    <property type="evidence" value="ECO:0007669"/>
    <property type="project" value="InterPro"/>
</dbReference>
<dbReference type="Proteomes" id="UP000015453">
    <property type="component" value="Unassembled WGS sequence"/>
</dbReference>